<dbReference type="InterPro" id="IPR007219">
    <property type="entry name" value="XnlR_reg_dom"/>
</dbReference>
<accession>A0A0D2EB18</accession>
<evidence type="ECO:0000256" key="2">
    <source>
        <dbReference type="ARBA" id="ARBA00023015"/>
    </source>
</evidence>
<proteinExistence type="predicted"/>
<dbReference type="Pfam" id="PF00172">
    <property type="entry name" value="Zn_clus"/>
    <property type="match status" value="1"/>
</dbReference>
<feature type="compositionally biased region" description="Low complexity" evidence="6">
    <location>
        <begin position="582"/>
        <end position="593"/>
    </location>
</feature>
<dbReference type="PANTHER" id="PTHR47425">
    <property type="entry name" value="FARB-RELATED"/>
    <property type="match status" value="1"/>
</dbReference>
<evidence type="ECO:0000259" key="7">
    <source>
        <dbReference type="PROSITE" id="PS50048"/>
    </source>
</evidence>
<keyword evidence="5" id="KW-0539">Nucleus</keyword>
<dbReference type="CDD" id="cd12148">
    <property type="entry name" value="fungal_TF_MHR"/>
    <property type="match status" value="1"/>
</dbReference>
<dbReference type="EMBL" id="KN846957">
    <property type="protein sequence ID" value="KIW71472.1"/>
    <property type="molecule type" value="Genomic_DNA"/>
</dbReference>
<dbReference type="PROSITE" id="PS00463">
    <property type="entry name" value="ZN2_CY6_FUNGAL_1"/>
    <property type="match status" value="1"/>
</dbReference>
<evidence type="ECO:0000256" key="4">
    <source>
        <dbReference type="ARBA" id="ARBA00023163"/>
    </source>
</evidence>
<dbReference type="CDD" id="cd00067">
    <property type="entry name" value="GAL4"/>
    <property type="match status" value="1"/>
</dbReference>
<dbReference type="GO" id="GO:0008270">
    <property type="term" value="F:zinc ion binding"/>
    <property type="evidence" value="ECO:0007669"/>
    <property type="project" value="InterPro"/>
</dbReference>
<feature type="domain" description="Zn(2)-C6 fungal-type" evidence="7">
    <location>
        <begin position="9"/>
        <end position="41"/>
    </location>
</feature>
<dbReference type="AlphaFoldDB" id="A0A0D2EB18"/>
<dbReference type="PROSITE" id="PS50048">
    <property type="entry name" value="ZN2_CY6_FUNGAL_2"/>
    <property type="match status" value="1"/>
</dbReference>
<keyword evidence="1" id="KW-0479">Metal-binding</keyword>
<dbReference type="SUPFAM" id="SSF57701">
    <property type="entry name" value="Zn2/Cys6 DNA-binding domain"/>
    <property type="match status" value="1"/>
</dbReference>
<evidence type="ECO:0000256" key="5">
    <source>
        <dbReference type="ARBA" id="ARBA00023242"/>
    </source>
</evidence>
<dbReference type="GO" id="GO:0000981">
    <property type="term" value="F:DNA-binding transcription factor activity, RNA polymerase II-specific"/>
    <property type="evidence" value="ECO:0007669"/>
    <property type="project" value="InterPro"/>
</dbReference>
<reference evidence="8 9" key="1">
    <citation type="submission" date="2015-01" db="EMBL/GenBank/DDBJ databases">
        <title>The Genome Sequence of Capronia semiimmersa CBS27337.</title>
        <authorList>
            <consortium name="The Broad Institute Genomics Platform"/>
            <person name="Cuomo C."/>
            <person name="de Hoog S."/>
            <person name="Gorbushina A."/>
            <person name="Stielow B."/>
            <person name="Teixiera M."/>
            <person name="Abouelleil A."/>
            <person name="Chapman S.B."/>
            <person name="Priest M."/>
            <person name="Young S.K."/>
            <person name="Wortman J."/>
            <person name="Nusbaum C."/>
            <person name="Birren B."/>
        </authorList>
    </citation>
    <scope>NUCLEOTIDE SEQUENCE [LARGE SCALE GENOMIC DNA]</scope>
    <source>
        <strain evidence="8 9">CBS 27337</strain>
    </source>
</reference>
<feature type="region of interest" description="Disordered" evidence="6">
    <location>
        <begin position="44"/>
        <end position="83"/>
    </location>
</feature>
<dbReference type="GO" id="GO:0006351">
    <property type="term" value="P:DNA-templated transcription"/>
    <property type="evidence" value="ECO:0007669"/>
    <property type="project" value="InterPro"/>
</dbReference>
<gene>
    <name evidence="8" type="ORF">PV04_03632</name>
</gene>
<evidence type="ECO:0000256" key="1">
    <source>
        <dbReference type="ARBA" id="ARBA00022723"/>
    </source>
</evidence>
<evidence type="ECO:0000313" key="9">
    <source>
        <dbReference type="Proteomes" id="UP000054266"/>
    </source>
</evidence>
<evidence type="ECO:0000256" key="3">
    <source>
        <dbReference type="ARBA" id="ARBA00023125"/>
    </source>
</evidence>
<dbReference type="HOGENOM" id="CLU_006329_3_1_1"/>
<feature type="compositionally biased region" description="Polar residues" evidence="6">
    <location>
        <begin position="557"/>
        <end position="571"/>
    </location>
</feature>
<dbReference type="InterPro" id="IPR036864">
    <property type="entry name" value="Zn2-C6_fun-type_DNA-bd_sf"/>
</dbReference>
<dbReference type="InterPro" id="IPR052761">
    <property type="entry name" value="Fungal_Detox/Toxin_TFs"/>
</dbReference>
<dbReference type="InterPro" id="IPR001138">
    <property type="entry name" value="Zn2Cys6_DnaBD"/>
</dbReference>
<dbReference type="SMART" id="SM00066">
    <property type="entry name" value="GAL4"/>
    <property type="match status" value="1"/>
</dbReference>
<evidence type="ECO:0000256" key="6">
    <source>
        <dbReference type="SAM" id="MobiDB-lite"/>
    </source>
</evidence>
<dbReference type="Gene3D" id="4.10.240.10">
    <property type="entry name" value="Zn(2)-C6 fungal-type DNA-binding domain"/>
    <property type="match status" value="1"/>
</dbReference>
<organism evidence="8 9">
    <name type="scientific">Phialophora macrospora</name>
    <dbReference type="NCBI Taxonomy" id="1851006"/>
    <lineage>
        <taxon>Eukaryota</taxon>
        <taxon>Fungi</taxon>
        <taxon>Dikarya</taxon>
        <taxon>Ascomycota</taxon>
        <taxon>Pezizomycotina</taxon>
        <taxon>Eurotiomycetes</taxon>
        <taxon>Chaetothyriomycetidae</taxon>
        <taxon>Chaetothyriales</taxon>
        <taxon>Herpotrichiellaceae</taxon>
        <taxon>Phialophora</taxon>
    </lineage>
</organism>
<dbReference type="Pfam" id="PF04082">
    <property type="entry name" value="Fungal_trans"/>
    <property type="match status" value="1"/>
</dbReference>
<feature type="region of interest" description="Disordered" evidence="6">
    <location>
        <begin position="557"/>
        <end position="594"/>
    </location>
</feature>
<name>A0A0D2EB18_9EURO</name>
<keyword evidence="9" id="KW-1185">Reference proteome</keyword>
<dbReference type="PANTHER" id="PTHR47425:SF3">
    <property type="entry name" value="ZN(II)2CYS6 TRANSCRIPTION FACTOR (EUROFUNG)"/>
    <property type="match status" value="1"/>
</dbReference>
<keyword evidence="3" id="KW-0238">DNA-binding</keyword>
<evidence type="ECO:0000313" key="8">
    <source>
        <dbReference type="EMBL" id="KIW71472.1"/>
    </source>
</evidence>
<sequence>MQRRRALNACTACHERKIRCDVHVVQVPCTKCSENGSRCTLRTRKAYSPRGQQLPKTSPLPAVDSTHANGGGLGHSEEEDSSPVPYVCPQRVIRESQILGAGISSPSATVATPVFIGDQHGYGAVLDATVGGSVAQRYLLIAATAGKSLAPEDLEYLRVKGCFSLPSEQVCRELIKSYFCFVHPTFPVLDSPAFLRDYASHGLSHMNLLLVWSMFSVAAGYISDTTLRAAGYGSRIAMKDSIVTRAKLLYQLSHETDKTVLLQAALLLSFWFVAADDAMQSWHWSGVAFGLAQTMGLHRDPCSGQRDNQCVLSQNLWWCCMLRDVWLAFSMGRPLRLNRDDCSTPMPLVSQTQLVYQGMLFENSELYSSQDSAAFAEIWRRLLLTSDALRELLEWRYKPRPARTLSAQISELSSRVSSHREALSRLNDKTSLARRVAVHQLQLYEQAALIALLRPDRSDQTDEQLRAAAAASTTVLQAFMNDGTVAYAGPVSIPLIVPAMHTFLLAMKSSSPLLRKVAVNNLDLHFLFLSELEDNYPAASIVHRLFKAARESIATQTIAGGNDTPNPSSDVHQGYTPRTGANSSSNSPSNWPSDKASDLEYFPWLPGGASYGDFAPPTG</sequence>
<protein>
    <recommendedName>
        <fullName evidence="7">Zn(2)-C6 fungal-type domain-containing protein</fullName>
    </recommendedName>
</protein>
<keyword evidence="2" id="KW-0805">Transcription regulation</keyword>
<keyword evidence="4" id="KW-0804">Transcription</keyword>
<dbReference type="Proteomes" id="UP000054266">
    <property type="component" value="Unassembled WGS sequence"/>
</dbReference>
<dbReference type="GO" id="GO:0003677">
    <property type="term" value="F:DNA binding"/>
    <property type="evidence" value="ECO:0007669"/>
    <property type="project" value="UniProtKB-KW"/>
</dbReference>
<dbReference type="SMART" id="SM00906">
    <property type="entry name" value="Fungal_trans"/>
    <property type="match status" value="1"/>
</dbReference>